<proteinExistence type="predicted"/>
<dbReference type="InterPro" id="IPR018742">
    <property type="entry name" value="DUF2290"/>
</dbReference>
<dbReference type="AlphaFoldDB" id="A0A3E2V279"/>
<gene>
    <name evidence="1" type="ORF">DW905_10905</name>
</gene>
<organism evidence="1 2">
    <name type="scientific">Faecalibacterium prausnitzii</name>
    <dbReference type="NCBI Taxonomy" id="853"/>
    <lineage>
        <taxon>Bacteria</taxon>
        <taxon>Bacillati</taxon>
        <taxon>Bacillota</taxon>
        <taxon>Clostridia</taxon>
        <taxon>Eubacteriales</taxon>
        <taxon>Oscillospiraceae</taxon>
        <taxon>Faecalibacterium</taxon>
    </lineage>
</organism>
<protein>
    <submittedName>
        <fullName evidence="1">DUF2290 domain-containing protein</fullName>
    </submittedName>
</protein>
<accession>A0A3E2V279</accession>
<dbReference type="EMBL" id="QVEZ01000008">
    <property type="protein sequence ID" value="RGC04513.1"/>
    <property type="molecule type" value="Genomic_DNA"/>
</dbReference>
<sequence length="219" mass="25412">MRPINIFNQINCLTTDVIAVGICDKQNFPSMKSYTGNISEIGVSSSDNSIFLKNVPYREMYSELVKKRNYNIKMIDGALISLLYRFQGNELVSHRLSFFPAPDLEVFQNEPELYSKDEMYLDILDRRVVTVPLRFDFDSGDAFIPVEHPKSHLTLGQYENCRIPVSSAVSPFQFMDFILRNFYHTAHIKFCERLTRYSDRFEKSILPEEEALIHVCTSP</sequence>
<dbReference type="Pfam" id="PF10053">
    <property type="entry name" value="DUF2290"/>
    <property type="match status" value="1"/>
</dbReference>
<comment type="caution">
    <text evidence="1">The sequence shown here is derived from an EMBL/GenBank/DDBJ whole genome shotgun (WGS) entry which is preliminary data.</text>
</comment>
<reference evidence="1 2" key="1">
    <citation type="submission" date="2018-08" db="EMBL/GenBank/DDBJ databases">
        <title>A genome reference for cultivated species of the human gut microbiota.</title>
        <authorList>
            <person name="Zou Y."/>
            <person name="Xue W."/>
            <person name="Luo G."/>
        </authorList>
    </citation>
    <scope>NUCLEOTIDE SEQUENCE [LARGE SCALE GENOMIC DNA]</scope>
    <source>
        <strain evidence="1 2">AM42-11AC</strain>
    </source>
</reference>
<evidence type="ECO:0000313" key="2">
    <source>
        <dbReference type="Proteomes" id="UP000261079"/>
    </source>
</evidence>
<name>A0A3E2V279_9FIRM</name>
<dbReference type="Proteomes" id="UP000261079">
    <property type="component" value="Unassembled WGS sequence"/>
</dbReference>
<evidence type="ECO:0000313" key="1">
    <source>
        <dbReference type="EMBL" id="RGC04513.1"/>
    </source>
</evidence>
<dbReference type="RefSeq" id="WP_117477112.1">
    <property type="nucleotide sequence ID" value="NZ_QVEZ01000008.1"/>
</dbReference>